<dbReference type="AlphaFoldDB" id="A0A914HDA8"/>
<organism evidence="1 2">
    <name type="scientific">Globodera rostochiensis</name>
    <name type="common">Golden nematode worm</name>
    <name type="synonym">Heterodera rostochiensis</name>
    <dbReference type="NCBI Taxonomy" id="31243"/>
    <lineage>
        <taxon>Eukaryota</taxon>
        <taxon>Metazoa</taxon>
        <taxon>Ecdysozoa</taxon>
        <taxon>Nematoda</taxon>
        <taxon>Chromadorea</taxon>
        <taxon>Rhabditida</taxon>
        <taxon>Tylenchina</taxon>
        <taxon>Tylenchomorpha</taxon>
        <taxon>Tylenchoidea</taxon>
        <taxon>Heteroderidae</taxon>
        <taxon>Heteroderinae</taxon>
        <taxon>Globodera</taxon>
    </lineage>
</organism>
<keyword evidence="1" id="KW-1185">Reference proteome</keyword>
<sequence>MCFDFFKALHTRVFFCLIAKLSFLIYYRYKQPLDNKPPQWQWKGTRSQSVIVGSVEENELMVVNGPHRAHNVCGVLMGSYVITAPADDSLRRDLALYELLSSNGVRSPKSTSALRCEKIHRDRRIPTPSTGDPQTLWEAVRLFSL</sequence>
<proteinExistence type="predicted"/>
<dbReference type="Proteomes" id="UP000887572">
    <property type="component" value="Unplaced"/>
</dbReference>
<accession>A0A914HDA8</accession>
<protein>
    <submittedName>
        <fullName evidence="2">Uncharacterized protein</fullName>
    </submittedName>
</protein>
<reference evidence="2" key="1">
    <citation type="submission" date="2022-11" db="UniProtKB">
        <authorList>
            <consortium name="WormBaseParasite"/>
        </authorList>
    </citation>
    <scope>IDENTIFICATION</scope>
</reference>
<evidence type="ECO:0000313" key="2">
    <source>
        <dbReference type="WBParaSite" id="Gr19_v10_g15570.t1"/>
    </source>
</evidence>
<dbReference type="WBParaSite" id="Gr19_v10_g15570.t1">
    <property type="protein sequence ID" value="Gr19_v10_g15570.t1"/>
    <property type="gene ID" value="Gr19_v10_g15570"/>
</dbReference>
<name>A0A914HDA8_GLORO</name>
<evidence type="ECO:0000313" key="1">
    <source>
        <dbReference type="Proteomes" id="UP000887572"/>
    </source>
</evidence>